<keyword evidence="3" id="KW-1003">Cell membrane</keyword>
<name>A0A0Q9YX96_9GAMM</name>
<reference evidence="10" key="1">
    <citation type="submission" date="2015-09" db="EMBL/GenBank/DDBJ databases">
        <title>Draft Genome Sequences of Two Novel Amoeba-resistant Intranuclear Bacteria, Candidatus Berkiella cookevillensis and Candidatus Berkiella aquae.</title>
        <authorList>
            <person name="Mehari Y.T."/>
            <person name="Arivett B.A."/>
            <person name="Farone A.L."/>
            <person name="Gunderson J.H."/>
            <person name="Farone M.B."/>
        </authorList>
    </citation>
    <scope>NUCLEOTIDE SEQUENCE [LARGE SCALE GENOMIC DNA]</scope>
    <source>
        <strain evidence="10">HT99</strain>
    </source>
</reference>
<gene>
    <name evidence="11" type="ORF">HT99x_008535</name>
    <name evidence="10" type="ORF">HT99x_01303</name>
</gene>
<keyword evidence="6 9" id="KW-1133">Transmembrane helix</keyword>
<dbReference type="STRING" id="295108.HT99x_01303"/>
<dbReference type="GO" id="GO:0005886">
    <property type="term" value="C:plasma membrane"/>
    <property type="evidence" value="ECO:0007669"/>
    <property type="project" value="UniProtKB-SubCell"/>
</dbReference>
<dbReference type="Pfam" id="PF04143">
    <property type="entry name" value="Sulf_transp"/>
    <property type="match status" value="1"/>
</dbReference>
<organism evidence="10">
    <name type="scientific">Candidatus Berkiella aquae</name>
    <dbReference type="NCBI Taxonomy" id="295108"/>
    <lineage>
        <taxon>Bacteria</taxon>
        <taxon>Pseudomonadati</taxon>
        <taxon>Pseudomonadota</taxon>
        <taxon>Gammaproteobacteria</taxon>
        <taxon>Candidatus Berkiellales</taxon>
        <taxon>Candidatus Berkiellaceae</taxon>
        <taxon>Candidatus Berkiella</taxon>
    </lineage>
</organism>
<sequence length="145" mass="15598">MLIDWENFTPWLSLLGGVLIGIATSLLLLVNGKIAGISGILGGLLRLPRGDMSWRILFLLGMISAPIFYRFIIGDPTINIEADWLMNIIAGIFVGIGTRISSGCTSGHGVCGLSRLSLRSLIATLTFMCIGIITVFIVRHILGGR</sequence>
<dbReference type="InterPro" id="IPR007272">
    <property type="entry name" value="Sulf_transp_TsuA/YedE"/>
</dbReference>
<dbReference type="PANTHER" id="PTHR30574">
    <property type="entry name" value="INNER MEMBRANE PROTEIN YEDE"/>
    <property type="match status" value="1"/>
</dbReference>
<dbReference type="EMBL" id="LKAJ02000001">
    <property type="protein sequence ID" value="MCS5711480.1"/>
    <property type="molecule type" value="Genomic_DNA"/>
</dbReference>
<evidence type="ECO:0000313" key="12">
    <source>
        <dbReference type="Proteomes" id="UP000051497"/>
    </source>
</evidence>
<keyword evidence="7 9" id="KW-0472">Membrane</keyword>
<dbReference type="Proteomes" id="UP000051497">
    <property type="component" value="Unassembled WGS sequence"/>
</dbReference>
<evidence type="ECO:0000256" key="4">
    <source>
        <dbReference type="ARBA" id="ARBA00022519"/>
    </source>
</evidence>
<keyword evidence="2" id="KW-0813">Transport</keyword>
<dbReference type="OrthoDB" id="9814020at2"/>
<keyword evidence="12" id="KW-1185">Reference proteome</keyword>
<evidence type="ECO:0000256" key="2">
    <source>
        <dbReference type="ARBA" id="ARBA00022448"/>
    </source>
</evidence>
<evidence type="ECO:0000313" key="11">
    <source>
        <dbReference type="EMBL" id="MCS5711480.1"/>
    </source>
</evidence>
<protein>
    <submittedName>
        <fullName evidence="11">YeeE/YedE family protein</fullName>
    </submittedName>
</protein>
<dbReference type="RefSeq" id="WP_075065932.1">
    <property type="nucleotide sequence ID" value="NZ_LKAJ02000001.1"/>
</dbReference>
<dbReference type="PANTHER" id="PTHR30574:SF1">
    <property type="entry name" value="SULPHUR TRANSPORT DOMAIN-CONTAINING PROTEIN"/>
    <property type="match status" value="1"/>
</dbReference>
<reference evidence="11" key="2">
    <citation type="journal article" date="2016" name="Genome Announc.">
        <title>Draft Genome Sequences of Two Novel Amoeba-Resistant Intranuclear Bacteria, 'Candidatus Berkiella cookevillensis' and 'Candidatus Berkiella aquae'.</title>
        <authorList>
            <person name="Mehari Y.T."/>
            <person name="Arivett B.A."/>
            <person name="Farone A.L."/>
            <person name="Gunderson J.H."/>
            <person name="Farone M.B."/>
        </authorList>
    </citation>
    <scope>NUCLEOTIDE SEQUENCE</scope>
    <source>
        <strain evidence="11">HT99</strain>
    </source>
</reference>
<feature type="transmembrane region" description="Helical" evidence="9">
    <location>
        <begin position="12"/>
        <end position="31"/>
    </location>
</feature>
<evidence type="ECO:0000256" key="6">
    <source>
        <dbReference type="ARBA" id="ARBA00022989"/>
    </source>
</evidence>
<keyword evidence="5 9" id="KW-0812">Transmembrane</keyword>
<comment type="caution">
    <text evidence="10">The sequence shown here is derived from an EMBL/GenBank/DDBJ whole genome shotgun (WGS) entry which is preliminary data.</text>
</comment>
<dbReference type="PATRIC" id="fig|1590043.3.peg.1321"/>
<feature type="transmembrane region" description="Helical" evidence="9">
    <location>
        <begin position="84"/>
        <end position="100"/>
    </location>
</feature>
<evidence type="ECO:0000256" key="7">
    <source>
        <dbReference type="ARBA" id="ARBA00023136"/>
    </source>
</evidence>
<evidence type="ECO:0000256" key="3">
    <source>
        <dbReference type="ARBA" id="ARBA00022475"/>
    </source>
</evidence>
<comment type="subcellular location">
    <subcellularLocation>
        <location evidence="1">Cell inner membrane</location>
        <topology evidence="1">Multi-pass membrane protein</topology>
    </subcellularLocation>
</comment>
<accession>A0A0Q9YX96</accession>
<evidence type="ECO:0000256" key="5">
    <source>
        <dbReference type="ARBA" id="ARBA00022692"/>
    </source>
</evidence>
<evidence type="ECO:0000313" key="10">
    <source>
        <dbReference type="EMBL" id="KRG21550.1"/>
    </source>
</evidence>
<dbReference type="EMBL" id="LKAJ01000004">
    <property type="protein sequence ID" value="KRG21550.1"/>
    <property type="molecule type" value="Genomic_DNA"/>
</dbReference>
<keyword evidence="4" id="KW-0997">Cell inner membrane</keyword>
<evidence type="ECO:0000256" key="9">
    <source>
        <dbReference type="SAM" id="Phobius"/>
    </source>
</evidence>
<dbReference type="AlphaFoldDB" id="A0A0Q9YX96"/>
<proteinExistence type="inferred from homology"/>
<evidence type="ECO:0000256" key="1">
    <source>
        <dbReference type="ARBA" id="ARBA00004429"/>
    </source>
</evidence>
<feature type="transmembrane region" description="Helical" evidence="9">
    <location>
        <begin position="121"/>
        <end position="142"/>
    </location>
</feature>
<feature type="transmembrane region" description="Helical" evidence="9">
    <location>
        <begin position="52"/>
        <end position="72"/>
    </location>
</feature>
<comment type="similarity">
    <text evidence="8">Belongs to the TsuA/YedE (TC 9.B.102) family.</text>
</comment>
<evidence type="ECO:0000256" key="8">
    <source>
        <dbReference type="ARBA" id="ARBA00035655"/>
    </source>
</evidence>
<reference evidence="11" key="3">
    <citation type="submission" date="2021-06" db="EMBL/GenBank/DDBJ databases">
        <title>Genomic Description and Analysis of Intracellular Bacteria, Candidatus Berkiella cookevillensis and Candidatus Berkiella aquae.</title>
        <authorList>
            <person name="Kidane D.T."/>
            <person name="Mehari Y.T."/>
            <person name="Rice F.C."/>
            <person name="Arivett B.A."/>
            <person name="Farone A.L."/>
            <person name="Berk S.G."/>
            <person name="Farone M.B."/>
        </authorList>
    </citation>
    <scope>NUCLEOTIDE SEQUENCE</scope>
    <source>
        <strain evidence="11">HT99</strain>
    </source>
</reference>